<reference evidence="1 2" key="1">
    <citation type="submission" date="2015-03" db="EMBL/GenBank/DDBJ databases">
        <authorList>
            <person name="Melo L.D.R."/>
            <person name="Veiga P."/>
            <person name="Cerca N."/>
            <person name="Kropinski A.M."/>
            <person name="Azeredo J."/>
            <person name="Almeida C."/>
            <person name="Sillankorva S."/>
        </authorList>
    </citation>
    <scope>NUCLEOTIDE SEQUENCE [LARGE SCALE GENOMIC DNA]</scope>
</reference>
<dbReference type="GeneID" id="26635551"/>
<evidence type="ECO:0000313" key="2">
    <source>
        <dbReference type="Proteomes" id="UP000201288"/>
    </source>
</evidence>
<proteinExistence type="predicted"/>
<dbReference type="EMBL" id="KP890822">
    <property type="protein sequence ID" value="AKA61827.1"/>
    <property type="molecule type" value="Genomic_DNA"/>
</dbReference>
<organism evidence="1 2">
    <name type="scientific">Proteus phage vB_PmiP_Pm5460</name>
    <dbReference type="NCBI Taxonomy" id="1636249"/>
    <lineage>
        <taxon>Viruses</taxon>
        <taxon>Duplodnaviria</taxon>
        <taxon>Heunggongvirae</taxon>
        <taxon>Uroviricota</taxon>
        <taxon>Caudoviricetes</taxon>
        <taxon>Autographivirales</taxon>
        <taxon>Autosignataviridae</taxon>
        <taxon>Molineuxvirinae</taxon>
        <taxon>Acadevirus</taxon>
        <taxon>Acadevirus Pm5460</taxon>
    </lineage>
</organism>
<accession>A0A0G2SSG9</accession>
<evidence type="ECO:0000313" key="1">
    <source>
        <dbReference type="EMBL" id="AKA61827.1"/>
    </source>
</evidence>
<sequence>MFYNEKYILSKDKLIGIDIKNVKGTGSLYIIVEVRCNGYMARRYQTFKKGYTDLDVLSYLAEVVPALKAKAQLPLN</sequence>
<gene>
    <name evidence="1" type="ORF">Pm5460_18</name>
</gene>
<keyword evidence="2" id="KW-1185">Reference proteome</keyword>
<dbReference type="KEGG" id="vg:26635551"/>
<protein>
    <submittedName>
        <fullName evidence="1">Uncharacterized protein</fullName>
    </submittedName>
</protein>
<dbReference type="RefSeq" id="YP_009209208.1">
    <property type="nucleotide sequence ID" value="NC_028916.1"/>
</dbReference>
<name>A0A0G2SSG9_9CAUD</name>
<dbReference type="Proteomes" id="UP000201288">
    <property type="component" value="Segment"/>
</dbReference>